<gene>
    <name evidence="4" type="ORF">HNQ88_001267</name>
</gene>
<dbReference type="Proteomes" id="UP001185092">
    <property type="component" value="Unassembled WGS sequence"/>
</dbReference>
<dbReference type="PANTHER" id="PTHR43479">
    <property type="entry name" value="ACREF/ENVCD OPERON REPRESSOR-RELATED"/>
    <property type="match status" value="1"/>
</dbReference>
<keyword evidence="5" id="KW-1185">Reference proteome</keyword>
<organism evidence="4 5">
    <name type="scientific">Aureibacter tunicatorum</name>
    <dbReference type="NCBI Taxonomy" id="866807"/>
    <lineage>
        <taxon>Bacteria</taxon>
        <taxon>Pseudomonadati</taxon>
        <taxon>Bacteroidota</taxon>
        <taxon>Cytophagia</taxon>
        <taxon>Cytophagales</taxon>
        <taxon>Persicobacteraceae</taxon>
        <taxon>Aureibacter</taxon>
    </lineage>
</organism>
<dbReference type="Gene3D" id="1.10.10.60">
    <property type="entry name" value="Homeodomain-like"/>
    <property type="match status" value="1"/>
</dbReference>
<sequence>MIYYMEDQENIKNNIVAVSDRIFKLGGVRSATMSDIAKELGMSKKTLYQYFSNKEEIVEEVVRRSLDRDKELFDRIWEESENPVEKIVRSFQKLTEMIKEVNPVFYSDLKKLYHNVDKEMICCHKYEFVMERIIKMLEDGKEQGYFRQDVSPEIVGRLHIEISELIFSRGAGLVEFDITELLYQYRELFLFGILSQKGREYYKELTN</sequence>
<dbReference type="InterPro" id="IPR001647">
    <property type="entry name" value="HTH_TetR"/>
</dbReference>
<evidence type="ECO:0000313" key="5">
    <source>
        <dbReference type="Proteomes" id="UP001185092"/>
    </source>
</evidence>
<reference evidence="4" key="1">
    <citation type="submission" date="2023-07" db="EMBL/GenBank/DDBJ databases">
        <title>Genomic Encyclopedia of Type Strains, Phase IV (KMG-IV): sequencing the most valuable type-strain genomes for metagenomic binning, comparative biology and taxonomic classification.</title>
        <authorList>
            <person name="Goeker M."/>
        </authorList>
    </citation>
    <scope>NUCLEOTIDE SEQUENCE</scope>
    <source>
        <strain evidence="4">DSM 26174</strain>
    </source>
</reference>
<dbReference type="RefSeq" id="WP_309937771.1">
    <property type="nucleotide sequence ID" value="NZ_AP025305.1"/>
</dbReference>
<feature type="domain" description="HTH tetR-type" evidence="3">
    <location>
        <begin position="9"/>
        <end position="69"/>
    </location>
</feature>
<evidence type="ECO:0000259" key="3">
    <source>
        <dbReference type="PROSITE" id="PS50977"/>
    </source>
</evidence>
<proteinExistence type="predicted"/>
<evidence type="ECO:0000256" key="2">
    <source>
        <dbReference type="PROSITE-ProRule" id="PRU00335"/>
    </source>
</evidence>
<dbReference type="InterPro" id="IPR050624">
    <property type="entry name" value="HTH-type_Tx_Regulator"/>
</dbReference>
<evidence type="ECO:0000256" key="1">
    <source>
        <dbReference type="ARBA" id="ARBA00023125"/>
    </source>
</evidence>
<accession>A0AAE3XM36</accession>
<dbReference type="EMBL" id="JAVDQD010000001">
    <property type="protein sequence ID" value="MDR6238291.1"/>
    <property type="molecule type" value="Genomic_DNA"/>
</dbReference>
<dbReference type="SUPFAM" id="SSF48498">
    <property type="entry name" value="Tetracyclin repressor-like, C-terminal domain"/>
    <property type="match status" value="1"/>
</dbReference>
<feature type="DNA-binding region" description="H-T-H motif" evidence="2">
    <location>
        <begin position="32"/>
        <end position="51"/>
    </location>
</feature>
<keyword evidence="1 2" id="KW-0238">DNA-binding</keyword>
<name>A0AAE3XM36_9BACT</name>
<dbReference type="PROSITE" id="PS50977">
    <property type="entry name" value="HTH_TETR_2"/>
    <property type="match status" value="1"/>
</dbReference>
<evidence type="ECO:0000313" key="4">
    <source>
        <dbReference type="EMBL" id="MDR6238291.1"/>
    </source>
</evidence>
<dbReference type="InterPro" id="IPR009057">
    <property type="entry name" value="Homeodomain-like_sf"/>
</dbReference>
<dbReference type="PRINTS" id="PR00455">
    <property type="entry name" value="HTHTETR"/>
</dbReference>
<comment type="caution">
    <text evidence="4">The sequence shown here is derived from an EMBL/GenBank/DDBJ whole genome shotgun (WGS) entry which is preliminary data.</text>
</comment>
<dbReference type="SUPFAM" id="SSF46689">
    <property type="entry name" value="Homeodomain-like"/>
    <property type="match status" value="1"/>
</dbReference>
<dbReference type="PANTHER" id="PTHR43479:SF11">
    <property type="entry name" value="ACREF_ENVCD OPERON REPRESSOR-RELATED"/>
    <property type="match status" value="1"/>
</dbReference>
<dbReference type="InterPro" id="IPR036271">
    <property type="entry name" value="Tet_transcr_reg_TetR-rel_C_sf"/>
</dbReference>
<dbReference type="GO" id="GO:0003677">
    <property type="term" value="F:DNA binding"/>
    <property type="evidence" value="ECO:0007669"/>
    <property type="project" value="UniProtKB-UniRule"/>
</dbReference>
<dbReference type="Gene3D" id="1.10.357.10">
    <property type="entry name" value="Tetracycline Repressor, domain 2"/>
    <property type="match status" value="1"/>
</dbReference>
<dbReference type="Pfam" id="PF00440">
    <property type="entry name" value="TetR_N"/>
    <property type="match status" value="1"/>
</dbReference>
<protein>
    <submittedName>
        <fullName evidence="4">AcrR family transcriptional regulator</fullName>
    </submittedName>
</protein>
<dbReference type="AlphaFoldDB" id="A0AAE3XM36"/>